<feature type="repeat" description="ANK" evidence="3">
    <location>
        <begin position="246"/>
        <end position="278"/>
    </location>
</feature>
<name>A0A0A2K222_PENEN</name>
<accession>A0A0A2K222</accession>
<dbReference type="Proteomes" id="UP000030143">
    <property type="component" value="Unassembled WGS sequence"/>
</dbReference>
<evidence type="ECO:0000256" key="3">
    <source>
        <dbReference type="PROSITE-ProRule" id="PRU00023"/>
    </source>
</evidence>
<sequence length="401" mass="44955">MSERILTDLPLEIFWLIVKGPEFNKDIKALTQVNRGLYALLNPYLYRINVENYDNPAIAWGAYHGQEETVRKALKQGARTWSTYGEGSLPEPITIAALRGHANIVKLLLDHGVDPMSSWPNDDDGKETGLRMARFRMDFDNYTELYPIRDWPPWTAALAKDNAEVLQVLIEKSGFVPRPWDFFETVSEGYYETLKVLVKACPKWEDLARSNYSTILGKAISVSPHNLDITRFLVDSGSPINHIDYNQQTPLAAAAEIGNIETVRFLLDRGADPDPETPLWPLRLAAEQGNTKIAELLLEKIDVQSKITGGRDDQFWLLYSAAACGFEKIVRACLDAGCNPNNRLYIDYCPFSVDATNQVSDGGYNLTPLEWARGRGHSEVMRLLENVGSSNRAKIADSTAS</sequence>
<dbReference type="InterPro" id="IPR036770">
    <property type="entry name" value="Ankyrin_rpt-contain_sf"/>
</dbReference>
<dbReference type="RefSeq" id="XP_016599975.1">
    <property type="nucleotide sequence ID" value="XM_016744262.1"/>
</dbReference>
<dbReference type="SMART" id="SM00248">
    <property type="entry name" value="ANK"/>
    <property type="match status" value="8"/>
</dbReference>
<evidence type="ECO:0000313" key="4">
    <source>
        <dbReference type="EMBL" id="KGO58490.1"/>
    </source>
</evidence>
<dbReference type="GeneID" id="27679682"/>
<organism evidence="4 5">
    <name type="scientific">Penicillium expansum</name>
    <name type="common">Blue mold rot fungus</name>
    <dbReference type="NCBI Taxonomy" id="27334"/>
    <lineage>
        <taxon>Eukaryota</taxon>
        <taxon>Fungi</taxon>
        <taxon>Dikarya</taxon>
        <taxon>Ascomycota</taxon>
        <taxon>Pezizomycotina</taxon>
        <taxon>Eurotiomycetes</taxon>
        <taxon>Eurotiomycetidae</taxon>
        <taxon>Eurotiales</taxon>
        <taxon>Aspergillaceae</taxon>
        <taxon>Penicillium</taxon>
    </lineage>
</organism>
<dbReference type="Pfam" id="PF00023">
    <property type="entry name" value="Ank"/>
    <property type="match status" value="1"/>
</dbReference>
<dbReference type="PROSITE" id="PS50088">
    <property type="entry name" value="ANK_REPEAT"/>
    <property type="match status" value="1"/>
</dbReference>
<evidence type="ECO:0000256" key="2">
    <source>
        <dbReference type="ARBA" id="ARBA00023043"/>
    </source>
</evidence>
<dbReference type="VEuPathDB" id="FungiDB:PEXP_003810"/>
<reference evidence="4 5" key="1">
    <citation type="journal article" date="2015" name="Mol. Plant Microbe Interact.">
        <title>Genome, transcriptome, and functional analyses of Penicillium expansum provide new insights into secondary metabolism and pathogenicity.</title>
        <authorList>
            <person name="Ballester A.R."/>
            <person name="Marcet-Houben M."/>
            <person name="Levin E."/>
            <person name="Sela N."/>
            <person name="Selma-Lazaro C."/>
            <person name="Carmona L."/>
            <person name="Wisniewski M."/>
            <person name="Droby S."/>
            <person name="Gonzalez-Candelas L."/>
            <person name="Gabaldon T."/>
        </authorList>
    </citation>
    <scope>NUCLEOTIDE SEQUENCE [LARGE SCALE GENOMIC DNA]</scope>
    <source>
        <strain evidence="4 5">MD-8</strain>
    </source>
</reference>
<dbReference type="Pfam" id="PF12796">
    <property type="entry name" value="Ank_2"/>
    <property type="match status" value="1"/>
</dbReference>
<keyword evidence="5" id="KW-1185">Reference proteome</keyword>
<proteinExistence type="predicted"/>
<dbReference type="AlphaFoldDB" id="A0A0A2K222"/>
<evidence type="ECO:0008006" key="6">
    <source>
        <dbReference type="Google" id="ProtNLM"/>
    </source>
</evidence>
<comment type="caution">
    <text evidence="4">The sequence shown here is derived from an EMBL/GenBank/DDBJ whole genome shotgun (WGS) entry which is preliminary data.</text>
</comment>
<dbReference type="Gene3D" id="1.25.40.20">
    <property type="entry name" value="Ankyrin repeat-containing domain"/>
    <property type="match status" value="1"/>
</dbReference>
<protein>
    <recommendedName>
        <fullName evidence="6">F-box domain-containing protein</fullName>
    </recommendedName>
</protein>
<evidence type="ECO:0000313" key="5">
    <source>
        <dbReference type="Proteomes" id="UP000030143"/>
    </source>
</evidence>
<dbReference type="STRING" id="27334.A0A0A2K222"/>
<dbReference type="SUPFAM" id="SSF48403">
    <property type="entry name" value="Ankyrin repeat"/>
    <property type="match status" value="1"/>
</dbReference>
<dbReference type="PROSITE" id="PS50297">
    <property type="entry name" value="ANK_REP_REGION"/>
    <property type="match status" value="1"/>
</dbReference>
<dbReference type="EMBL" id="JQFZ01000120">
    <property type="protein sequence ID" value="KGO58490.1"/>
    <property type="molecule type" value="Genomic_DNA"/>
</dbReference>
<dbReference type="PANTHER" id="PTHR24198:SF165">
    <property type="entry name" value="ANKYRIN REPEAT-CONTAINING PROTEIN-RELATED"/>
    <property type="match status" value="1"/>
</dbReference>
<evidence type="ECO:0000256" key="1">
    <source>
        <dbReference type="ARBA" id="ARBA00022737"/>
    </source>
</evidence>
<keyword evidence="1" id="KW-0677">Repeat</keyword>
<keyword evidence="2 3" id="KW-0040">ANK repeat</keyword>
<dbReference type="InterPro" id="IPR002110">
    <property type="entry name" value="Ankyrin_rpt"/>
</dbReference>
<dbReference type="PANTHER" id="PTHR24198">
    <property type="entry name" value="ANKYRIN REPEAT AND PROTEIN KINASE DOMAIN-CONTAINING PROTEIN"/>
    <property type="match status" value="1"/>
</dbReference>
<gene>
    <name evidence="4" type="ORF">PEX2_069910</name>
</gene>
<dbReference type="HOGENOM" id="CLU_000134_48_0_1"/>